<name>A0A366AEM1_9VIBR</name>
<accession>A0A366AEM1</accession>
<dbReference type="Proteomes" id="UP000252488">
    <property type="component" value="Unassembled WGS sequence"/>
</dbReference>
<organism evidence="4 6">
    <name type="scientific">Vibrio paracholerae</name>
    <dbReference type="NCBI Taxonomy" id="650003"/>
    <lineage>
        <taxon>Bacteria</taxon>
        <taxon>Pseudomonadati</taxon>
        <taxon>Pseudomonadota</taxon>
        <taxon>Gammaproteobacteria</taxon>
        <taxon>Vibrionales</taxon>
        <taxon>Vibrionaceae</taxon>
        <taxon>Vibrio</taxon>
    </lineage>
</organism>
<evidence type="ECO:0000313" key="6">
    <source>
        <dbReference type="Proteomes" id="UP000252427"/>
    </source>
</evidence>
<evidence type="ECO:0000313" key="5">
    <source>
        <dbReference type="Proteomes" id="UP000252199"/>
    </source>
</evidence>
<evidence type="ECO:0000313" key="4">
    <source>
        <dbReference type="EMBL" id="RBM83846.1"/>
    </source>
</evidence>
<keyword evidence="7" id="KW-1185">Reference proteome</keyword>
<dbReference type="AlphaFoldDB" id="A0A366AEM1"/>
<dbReference type="Proteomes" id="UP000252199">
    <property type="component" value="Unassembled WGS sequence"/>
</dbReference>
<dbReference type="Pfam" id="PF12680">
    <property type="entry name" value="SnoaL_2"/>
    <property type="match status" value="1"/>
</dbReference>
<evidence type="ECO:0000259" key="1">
    <source>
        <dbReference type="Pfam" id="PF12680"/>
    </source>
</evidence>
<protein>
    <submittedName>
        <fullName evidence="4">Isochorismatase</fullName>
    </submittedName>
</protein>
<comment type="caution">
    <text evidence="4">The sequence shown here is derived from an EMBL/GenBank/DDBJ whole genome shotgun (WGS) entry which is preliminary data.</text>
</comment>
<accession>A0A366AVJ3</accession>
<dbReference type="EMBL" id="QKKU01000006">
    <property type="protein sequence ID" value="RBM72302.1"/>
    <property type="molecule type" value="Genomic_DNA"/>
</dbReference>
<dbReference type="Gene3D" id="3.10.450.50">
    <property type="match status" value="1"/>
</dbReference>
<dbReference type="SUPFAM" id="SSF54427">
    <property type="entry name" value="NTF2-like"/>
    <property type="match status" value="1"/>
</dbReference>
<evidence type="ECO:0000313" key="2">
    <source>
        <dbReference type="EMBL" id="RBM50251.1"/>
    </source>
</evidence>
<dbReference type="Proteomes" id="UP000252427">
    <property type="component" value="Unassembled WGS sequence"/>
</dbReference>
<dbReference type="RefSeq" id="WP_000884052.1">
    <property type="nucleotide sequence ID" value="NZ_CAWLXP010000119.1"/>
</dbReference>
<dbReference type="InterPro" id="IPR037401">
    <property type="entry name" value="SnoaL-like"/>
</dbReference>
<gene>
    <name evidence="2" type="ORF">DLR69_17270</name>
    <name evidence="4" type="ORF">DLR70_04570</name>
    <name evidence="3" type="ORF">DLR72_01085</name>
</gene>
<reference evidence="5 6" key="1">
    <citation type="submission" date="2018-06" db="EMBL/GenBank/DDBJ databases">
        <title>Draft genome sequences of nine Vibrio sp. clinical isolates from across the United States representing the closest known relative of Vibrio cholerae.</title>
        <authorList>
            <person name="Islam M.T."/>
            <person name="Liang K."/>
            <person name="Im M.S."/>
            <person name="Winkjer J."/>
            <person name="Busby S."/>
            <person name="Batra D."/>
            <person name="Rowe L."/>
            <person name="Tarr C.L."/>
            <person name="Boucher Y."/>
        </authorList>
    </citation>
    <scope>NUCLEOTIDE SEQUENCE [LARGE SCALE GENOMIC DNA]</scope>
    <source>
        <strain evidence="2 7">2016V-1111</strain>
        <strain evidence="4 6">2016V-1114</strain>
        <strain evidence="3 5">2017V-1110</strain>
    </source>
</reference>
<proteinExistence type="predicted"/>
<sequence length="124" mass="14091">MLDHSVLAVCMKGIEAWQNAFNQQDAQGCAEQYATNAIMHARPFGQFEGREAIQAFWQNIMDQGFAQVEYHDVQWQAAGENGYILTAKWQMNKAFGAIHREHWVVEADGKARLASDDFEVLGER</sequence>
<evidence type="ECO:0000313" key="7">
    <source>
        <dbReference type="Proteomes" id="UP000252488"/>
    </source>
</evidence>
<dbReference type="EMBL" id="QKKR01000047">
    <property type="protein sequence ID" value="RBM50251.1"/>
    <property type="molecule type" value="Genomic_DNA"/>
</dbReference>
<feature type="domain" description="SnoaL-like" evidence="1">
    <location>
        <begin position="14"/>
        <end position="84"/>
    </location>
</feature>
<dbReference type="EMBL" id="QKKS01000002">
    <property type="protein sequence ID" value="RBM83846.1"/>
    <property type="molecule type" value="Genomic_DNA"/>
</dbReference>
<evidence type="ECO:0000313" key="3">
    <source>
        <dbReference type="EMBL" id="RBM72302.1"/>
    </source>
</evidence>
<dbReference type="InterPro" id="IPR032710">
    <property type="entry name" value="NTF2-like_dom_sf"/>
</dbReference>